<protein>
    <submittedName>
        <fullName evidence="3">Stalk domain-containing protein</fullName>
    </submittedName>
</protein>
<feature type="domain" description="Copper amine oxidase-like N-terminal" evidence="2">
    <location>
        <begin position="51"/>
        <end position="139"/>
    </location>
</feature>
<keyword evidence="1" id="KW-0472">Membrane</keyword>
<dbReference type="Pfam" id="PF07833">
    <property type="entry name" value="Cu_amine_oxidN1"/>
    <property type="match status" value="1"/>
</dbReference>
<gene>
    <name evidence="3" type="ORF">P9989_11175</name>
</gene>
<dbReference type="RefSeq" id="WP_283075004.1">
    <property type="nucleotide sequence ID" value="NZ_CP121671.1"/>
</dbReference>
<keyword evidence="1" id="KW-0812">Transmembrane</keyword>
<keyword evidence="1" id="KW-1133">Transmembrane helix</keyword>
<evidence type="ECO:0000313" key="4">
    <source>
        <dbReference type="Proteomes" id="UP001221597"/>
    </source>
</evidence>
<proteinExistence type="predicted"/>
<name>A0ABY8ISS4_9BACI</name>
<evidence type="ECO:0000256" key="1">
    <source>
        <dbReference type="SAM" id="Phobius"/>
    </source>
</evidence>
<accession>A0ABY8ISS4</accession>
<dbReference type="InterPro" id="IPR012854">
    <property type="entry name" value="Cu_amine_oxidase-like_N"/>
</dbReference>
<evidence type="ECO:0000259" key="2">
    <source>
        <dbReference type="Pfam" id="PF07833"/>
    </source>
</evidence>
<keyword evidence="4" id="KW-1185">Reference proteome</keyword>
<evidence type="ECO:0000313" key="3">
    <source>
        <dbReference type="EMBL" id="WFT72973.1"/>
    </source>
</evidence>
<sequence length="205" mass="23699">MNRKRKVWLWCFVGCLMLLGAIIWLYPFPSHEKVEFSSDKHSLFYEGKRSEVHGIMKDDRLYIPVEYIRQDLNKPVVYDQKSESMIMTTAQNVYQITVEEPFYKKNDRLIELSYQAGLETDGDRWIAAEFLQNIYALSVRTYPNGAVHIFPQGFEKKSAEIKSGTEEYGLAVRSEPTVTSSYYTSLQGLDKVTVLQASQMVLILT</sequence>
<reference evidence="3 4" key="1">
    <citation type="submission" date="2023-04" db="EMBL/GenBank/DDBJ databases">
        <title>Genome sequence of Halobacillus naozhouensis KACC 21980.</title>
        <authorList>
            <person name="Kim S."/>
            <person name="Heo J."/>
            <person name="Kwon S.-W."/>
        </authorList>
    </citation>
    <scope>NUCLEOTIDE SEQUENCE [LARGE SCALE GENOMIC DNA]</scope>
    <source>
        <strain evidence="3 4">KCTC 13234</strain>
    </source>
</reference>
<dbReference type="Proteomes" id="UP001221597">
    <property type="component" value="Chromosome"/>
</dbReference>
<organism evidence="3 4">
    <name type="scientific">Halobacillus naozhouensis</name>
    <dbReference type="NCBI Taxonomy" id="554880"/>
    <lineage>
        <taxon>Bacteria</taxon>
        <taxon>Bacillati</taxon>
        <taxon>Bacillota</taxon>
        <taxon>Bacilli</taxon>
        <taxon>Bacillales</taxon>
        <taxon>Bacillaceae</taxon>
        <taxon>Halobacillus</taxon>
    </lineage>
</organism>
<dbReference type="EMBL" id="CP121671">
    <property type="protein sequence ID" value="WFT72973.1"/>
    <property type="molecule type" value="Genomic_DNA"/>
</dbReference>
<feature type="transmembrane region" description="Helical" evidence="1">
    <location>
        <begin position="7"/>
        <end position="26"/>
    </location>
</feature>